<reference evidence="3" key="1">
    <citation type="submission" date="2020-06" db="EMBL/GenBank/DDBJ databases">
        <title>Unique genomic features of the anaerobic methanotrophic archaea.</title>
        <authorList>
            <person name="Chadwick G.L."/>
            <person name="Skennerton C.T."/>
            <person name="Laso-Perez R."/>
            <person name="Leu A.O."/>
            <person name="Speth D.R."/>
            <person name="Yu H."/>
            <person name="Morgan-Lang C."/>
            <person name="Hatzenpichler R."/>
            <person name="Goudeau D."/>
            <person name="Malmstrom R."/>
            <person name="Brazelton W.J."/>
            <person name="Woyke T."/>
            <person name="Hallam S.J."/>
            <person name="Tyson G.W."/>
            <person name="Wegener G."/>
            <person name="Boetius A."/>
            <person name="Orphan V."/>
        </authorList>
    </citation>
    <scope>NUCLEOTIDE SEQUENCE</scope>
</reference>
<keyword evidence="1" id="KW-0812">Transmembrane</keyword>
<dbReference type="AlphaFoldDB" id="A0A7G9Z7B6"/>
<proteinExistence type="predicted"/>
<name>A0A7G9Z7B6_9EURY</name>
<dbReference type="EMBL" id="MT631647">
    <property type="protein sequence ID" value="QNO56150.1"/>
    <property type="molecule type" value="Genomic_DNA"/>
</dbReference>
<keyword evidence="1" id="KW-1133">Transmembrane helix</keyword>
<organism evidence="3">
    <name type="scientific">Candidatus Methanophaga sp. ANME-1 ERB7</name>
    <dbReference type="NCBI Taxonomy" id="2759913"/>
    <lineage>
        <taxon>Archaea</taxon>
        <taxon>Methanobacteriati</taxon>
        <taxon>Methanobacteriota</taxon>
        <taxon>Stenosarchaea group</taxon>
        <taxon>Methanomicrobia</taxon>
        <taxon>Candidatus Methanophagales</taxon>
        <taxon>Candidatus Methanophagaceae</taxon>
        <taxon>Candidatus Methanophaga</taxon>
    </lineage>
</organism>
<gene>
    <name evidence="3" type="ORF">LBAABJFF_00010</name>
    <name evidence="2" type="ORF">POMOPPKL_00008</name>
</gene>
<dbReference type="EMBL" id="MT631645">
    <property type="protein sequence ID" value="QNO56111.1"/>
    <property type="molecule type" value="Genomic_DNA"/>
</dbReference>
<accession>A0A7G9Z7B6</accession>
<evidence type="ECO:0000256" key="1">
    <source>
        <dbReference type="SAM" id="Phobius"/>
    </source>
</evidence>
<feature type="transmembrane region" description="Helical" evidence="1">
    <location>
        <begin position="196"/>
        <end position="217"/>
    </location>
</feature>
<protein>
    <submittedName>
        <fullName evidence="3">Uncharacterized protein</fullName>
    </submittedName>
</protein>
<keyword evidence="1" id="KW-0472">Membrane</keyword>
<evidence type="ECO:0000313" key="3">
    <source>
        <dbReference type="EMBL" id="QNO56150.1"/>
    </source>
</evidence>
<sequence length="219" mass="25675">MKAFDKDVQDRLQELTELYLIVKEIVIYSEENNPENKANIQVITEFRNAFDHLMRVYAAYFEIERVYDSEYVKLNLNKAFAHVYRAGYDTLDMTTLFLKQYIAKELEPFSLKTINSVFPDYYKDIRPSIEEIKDEIGKKRGEKDVGDSNCENFQKYANLMKTLKGYHIRILKKKSALIEYENKLKKEEKEKEGRNLIRMILAAIAGAIVSGIIIYWIGA</sequence>
<evidence type="ECO:0000313" key="2">
    <source>
        <dbReference type="EMBL" id="QNO56111.1"/>
    </source>
</evidence>